<dbReference type="PANTHER" id="PTHR38386">
    <property type="entry name" value="OS05G0426900 PROTEIN"/>
    <property type="match status" value="1"/>
</dbReference>
<reference evidence="2" key="1">
    <citation type="journal article" date="2024" name="IScience">
        <title>Strigolactones Initiate the Formation of Haustorium-like Structures in Castilleja.</title>
        <authorList>
            <person name="Buerger M."/>
            <person name="Peterson D."/>
            <person name="Chory J."/>
        </authorList>
    </citation>
    <scope>NUCLEOTIDE SEQUENCE [LARGE SCALE GENOMIC DNA]</scope>
</reference>
<evidence type="ECO:0000313" key="1">
    <source>
        <dbReference type="EMBL" id="KAL3638718.1"/>
    </source>
</evidence>
<comment type="caution">
    <text evidence="1">The sequence shown here is derived from an EMBL/GenBank/DDBJ whole genome shotgun (WGS) entry which is preliminary data.</text>
</comment>
<sequence>MPQCTTHLTNMSFPPNLGITNSLIIESDYCILFQDFPFTLPTLNHISSPFSKNKMINNNGYSRLSIDKKSRSKSVDFSHVTSLHDHKPRSITPANLMLENREFNELNTALKIHDSIPEHEIEQEEAGKRSFSIRRSASVCEGYSRTDHNKCGLSLADQEDDDQYRIGFISVEKKRVRKKGKLFGAFKRIFGL</sequence>
<evidence type="ECO:0000313" key="2">
    <source>
        <dbReference type="Proteomes" id="UP001632038"/>
    </source>
</evidence>
<organism evidence="1 2">
    <name type="scientific">Castilleja foliolosa</name>
    <dbReference type="NCBI Taxonomy" id="1961234"/>
    <lineage>
        <taxon>Eukaryota</taxon>
        <taxon>Viridiplantae</taxon>
        <taxon>Streptophyta</taxon>
        <taxon>Embryophyta</taxon>
        <taxon>Tracheophyta</taxon>
        <taxon>Spermatophyta</taxon>
        <taxon>Magnoliopsida</taxon>
        <taxon>eudicotyledons</taxon>
        <taxon>Gunneridae</taxon>
        <taxon>Pentapetalae</taxon>
        <taxon>asterids</taxon>
        <taxon>lamiids</taxon>
        <taxon>Lamiales</taxon>
        <taxon>Orobanchaceae</taxon>
        <taxon>Pedicularideae</taxon>
        <taxon>Castillejinae</taxon>
        <taxon>Castilleja</taxon>
    </lineage>
</organism>
<proteinExistence type="predicted"/>
<name>A0ABD3D9B3_9LAMI</name>
<keyword evidence="2" id="KW-1185">Reference proteome</keyword>
<protein>
    <submittedName>
        <fullName evidence="1">Uncharacterized protein</fullName>
    </submittedName>
</protein>
<gene>
    <name evidence="1" type="ORF">CASFOL_016625</name>
</gene>
<dbReference type="EMBL" id="JAVIJP010000018">
    <property type="protein sequence ID" value="KAL3638718.1"/>
    <property type="molecule type" value="Genomic_DNA"/>
</dbReference>
<dbReference type="Proteomes" id="UP001632038">
    <property type="component" value="Unassembled WGS sequence"/>
</dbReference>
<accession>A0ABD3D9B3</accession>
<dbReference type="AlphaFoldDB" id="A0ABD3D9B3"/>
<dbReference type="PANTHER" id="PTHR38386:SF6">
    <property type="entry name" value="OS05G0426900 PROTEIN"/>
    <property type="match status" value="1"/>
</dbReference>